<dbReference type="EC" id="1.1.1.14" evidence="6"/>
<dbReference type="AlphaFoldDB" id="A0A378MDY6"/>
<gene>
    <name evidence="6" type="primary">gutB_2</name>
    <name evidence="6" type="ORF">NCTC10815_01860</name>
</gene>
<dbReference type="Pfam" id="PF00107">
    <property type="entry name" value="ADH_zinc_N"/>
    <property type="match status" value="1"/>
</dbReference>
<dbReference type="Gene3D" id="3.40.50.720">
    <property type="entry name" value="NAD(P)-binding Rossmann-like Domain"/>
    <property type="match status" value="1"/>
</dbReference>
<organism evidence="6 7">
    <name type="scientific">Listeria grayi</name>
    <name type="common">Listeria murrayi</name>
    <dbReference type="NCBI Taxonomy" id="1641"/>
    <lineage>
        <taxon>Bacteria</taxon>
        <taxon>Bacillati</taxon>
        <taxon>Bacillota</taxon>
        <taxon>Bacilli</taxon>
        <taxon>Bacillales</taxon>
        <taxon>Listeriaceae</taxon>
        <taxon>Listeria</taxon>
    </lineage>
</organism>
<dbReference type="GO" id="GO:0008270">
    <property type="term" value="F:zinc ion binding"/>
    <property type="evidence" value="ECO:0007669"/>
    <property type="project" value="InterPro"/>
</dbReference>
<feature type="domain" description="Enoyl reductase (ER)" evidence="5">
    <location>
        <begin position="8"/>
        <end position="343"/>
    </location>
</feature>
<evidence type="ECO:0000256" key="1">
    <source>
        <dbReference type="ARBA" id="ARBA00022723"/>
    </source>
</evidence>
<comment type="similarity">
    <text evidence="4">Belongs to the zinc-containing alcohol dehydrogenase family.</text>
</comment>
<dbReference type="InterPro" id="IPR036291">
    <property type="entry name" value="NAD(P)-bd_dom_sf"/>
</dbReference>
<dbReference type="Gene3D" id="3.90.180.10">
    <property type="entry name" value="Medium-chain alcohol dehydrogenases, catalytic domain"/>
    <property type="match status" value="1"/>
</dbReference>
<dbReference type="InterPro" id="IPR002328">
    <property type="entry name" value="ADH_Zn_CS"/>
</dbReference>
<keyword evidence="2 4" id="KW-0862">Zinc</keyword>
<dbReference type="InterPro" id="IPR050129">
    <property type="entry name" value="Zn_alcohol_dh"/>
</dbReference>
<evidence type="ECO:0000313" key="7">
    <source>
        <dbReference type="Proteomes" id="UP000254879"/>
    </source>
</evidence>
<sequence>MRAAVLYENNQIKAEDIAETPCGADEVRVEVKAAGICGSDIHKMQTRWKYPLPAVMGHEFAGEITETGSNVKSVKVGDRVAGIPFEPCGECTYCKSGEYSLCDNYKMIGSHFHGAFAENVVLKEANVIPIRDLDYEEGAMIEPLAVSMHGVLGIEPRIGDRVAVFGVGTIGILVIECLKLAGVKEIVAIDIKPEKLQEAADFGCSHTINGAEEDVYARLMEITDGAGVDIAMECAGSPITQEQCLLVTKKKGKIGFLGIAYRDLLLHEQAIENIFRREITLKGFWNSYSAPFPGEAWQKAIEFVEQGQIKLKPLISHRYAIEETKEAFDMVLSRTENYNKVMILPEKGVH</sequence>
<protein>
    <submittedName>
        <fullName evidence="6">Sorbitol dehydrogenase</fullName>
        <ecNumber evidence="6">1.1.1.14</ecNumber>
    </submittedName>
</protein>
<dbReference type="PANTHER" id="PTHR43401:SF2">
    <property type="entry name" value="L-THREONINE 3-DEHYDROGENASE"/>
    <property type="match status" value="1"/>
</dbReference>
<dbReference type="PROSITE" id="PS00059">
    <property type="entry name" value="ADH_ZINC"/>
    <property type="match status" value="1"/>
</dbReference>
<dbReference type="GO" id="GO:0003939">
    <property type="term" value="F:L-iditol 2-dehydrogenase (NAD+) activity"/>
    <property type="evidence" value="ECO:0007669"/>
    <property type="project" value="UniProtKB-EC"/>
</dbReference>
<accession>A0A378MDY6</accession>
<dbReference type="InterPro" id="IPR020843">
    <property type="entry name" value="ER"/>
</dbReference>
<dbReference type="InterPro" id="IPR013149">
    <property type="entry name" value="ADH-like_C"/>
</dbReference>
<dbReference type="EMBL" id="UGPG01000001">
    <property type="protein sequence ID" value="STY44511.1"/>
    <property type="molecule type" value="Genomic_DNA"/>
</dbReference>
<proteinExistence type="inferred from homology"/>
<dbReference type="OrthoDB" id="9770238at2"/>
<dbReference type="RefSeq" id="WP_003757127.1">
    <property type="nucleotide sequence ID" value="NZ_CABKNG010000001.1"/>
</dbReference>
<dbReference type="SUPFAM" id="SSF51735">
    <property type="entry name" value="NAD(P)-binding Rossmann-fold domains"/>
    <property type="match status" value="1"/>
</dbReference>
<evidence type="ECO:0000259" key="5">
    <source>
        <dbReference type="SMART" id="SM00829"/>
    </source>
</evidence>
<dbReference type="InterPro" id="IPR013154">
    <property type="entry name" value="ADH-like_N"/>
</dbReference>
<dbReference type="InterPro" id="IPR011032">
    <property type="entry name" value="GroES-like_sf"/>
</dbReference>
<evidence type="ECO:0000256" key="4">
    <source>
        <dbReference type="RuleBase" id="RU361277"/>
    </source>
</evidence>
<evidence type="ECO:0000313" key="6">
    <source>
        <dbReference type="EMBL" id="STY44511.1"/>
    </source>
</evidence>
<name>A0A378MDY6_LISGR</name>
<evidence type="ECO:0000256" key="3">
    <source>
        <dbReference type="ARBA" id="ARBA00023002"/>
    </source>
</evidence>
<comment type="cofactor">
    <cofactor evidence="4">
        <name>Zn(2+)</name>
        <dbReference type="ChEBI" id="CHEBI:29105"/>
    </cofactor>
</comment>
<evidence type="ECO:0000256" key="2">
    <source>
        <dbReference type="ARBA" id="ARBA00022833"/>
    </source>
</evidence>
<keyword evidence="3 6" id="KW-0560">Oxidoreductase</keyword>
<dbReference type="CDD" id="cd08236">
    <property type="entry name" value="sugar_DH"/>
    <property type="match status" value="1"/>
</dbReference>
<dbReference type="Pfam" id="PF08240">
    <property type="entry name" value="ADH_N"/>
    <property type="match status" value="1"/>
</dbReference>
<dbReference type="SMART" id="SM00829">
    <property type="entry name" value="PKS_ER"/>
    <property type="match status" value="1"/>
</dbReference>
<reference evidence="6 7" key="1">
    <citation type="submission" date="2018-06" db="EMBL/GenBank/DDBJ databases">
        <authorList>
            <consortium name="Pathogen Informatics"/>
            <person name="Doyle S."/>
        </authorList>
    </citation>
    <scope>NUCLEOTIDE SEQUENCE [LARGE SCALE GENOMIC DNA]</scope>
    <source>
        <strain evidence="7">NCTC 10815</strain>
    </source>
</reference>
<dbReference type="Proteomes" id="UP000254879">
    <property type="component" value="Unassembled WGS sequence"/>
</dbReference>
<dbReference type="PANTHER" id="PTHR43401">
    <property type="entry name" value="L-THREONINE 3-DEHYDROGENASE"/>
    <property type="match status" value="1"/>
</dbReference>
<dbReference type="SUPFAM" id="SSF50129">
    <property type="entry name" value="GroES-like"/>
    <property type="match status" value="1"/>
</dbReference>
<keyword evidence="1 4" id="KW-0479">Metal-binding</keyword>